<dbReference type="AlphaFoldDB" id="A0ABD0LP87"/>
<evidence type="ECO:0000313" key="3">
    <source>
        <dbReference type="Proteomes" id="UP001519460"/>
    </source>
</evidence>
<keyword evidence="3" id="KW-1185">Reference proteome</keyword>
<sequence length="115" mass="13309">MTYFLFRNIRRIPDLRLNRVSVFTCDPFRRSHQDQLIAHGRSVALTRKDSERRQFNEGARKSEGPTTDGTQTLCFTIRRPGVALSQPCQNPPTARKGDIDTLVSYSALDRSQRWR</sequence>
<reference evidence="2 3" key="1">
    <citation type="journal article" date="2023" name="Sci. Data">
        <title>Genome assembly of the Korean intertidal mud-creeper Batillaria attramentaria.</title>
        <authorList>
            <person name="Patra A.K."/>
            <person name="Ho P.T."/>
            <person name="Jun S."/>
            <person name="Lee S.J."/>
            <person name="Kim Y."/>
            <person name="Won Y.J."/>
        </authorList>
    </citation>
    <scope>NUCLEOTIDE SEQUENCE [LARGE SCALE GENOMIC DNA]</scope>
    <source>
        <strain evidence="2">Wonlab-2016</strain>
    </source>
</reference>
<protein>
    <submittedName>
        <fullName evidence="2">Uncharacterized protein</fullName>
    </submittedName>
</protein>
<organism evidence="2 3">
    <name type="scientific">Batillaria attramentaria</name>
    <dbReference type="NCBI Taxonomy" id="370345"/>
    <lineage>
        <taxon>Eukaryota</taxon>
        <taxon>Metazoa</taxon>
        <taxon>Spiralia</taxon>
        <taxon>Lophotrochozoa</taxon>
        <taxon>Mollusca</taxon>
        <taxon>Gastropoda</taxon>
        <taxon>Caenogastropoda</taxon>
        <taxon>Sorbeoconcha</taxon>
        <taxon>Cerithioidea</taxon>
        <taxon>Batillariidae</taxon>
        <taxon>Batillaria</taxon>
    </lineage>
</organism>
<feature type="region of interest" description="Disordered" evidence="1">
    <location>
        <begin position="49"/>
        <end position="72"/>
    </location>
</feature>
<evidence type="ECO:0000313" key="2">
    <source>
        <dbReference type="EMBL" id="KAK7500877.1"/>
    </source>
</evidence>
<dbReference type="Proteomes" id="UP001519460">
    <property type="component" value="Unassembled WGS sequence"/>
</dbReference>
<proteinExistence type="predicted"/>
<evidence type="ECO:0000256" key="1">
    <source>
        <dbReference type="SAM" id="MobiDB-lite"/>
    </source>
</evidence>
<dbReference type="EMBL" id="JACVVK020000034">
    <property type="protein sequence ID" value="KAK7500877.1"/>
    <property type="molecule type" value="Genomic_DNA"/>
</dbReference>
<feature type="compositionally biased region" description="Basic and acidic residues" evidence="1">
    <location>
        <begin position="49"/>
        <end position="63"/>
    </location>
</feature>
<feature type="non-terminal residue" evidence="2">
    <location>
        <position position="115"/>
    </location>
</feature>
<name>A0ABD0LP87_9CAEN</name>
<accession>A0ABD0LP87</accession>
<gene>
    <name evidence="2" type="ORF">BaRGS_00007757</name>
</gene>
<comment type="caution">
    <text evidence="2">The sequence shown here is derived from an EMBL/GenBank/DDBJ whole genome shotgun (WGS) entry which is preliminary data.</text>
</comment>